<dbReference type="RefSeq" id="XP_022236300.1">
    <property type="nucleotide sequence ID" value="XM_022380592.1"/>
</dbReference>
<feature type="compositionally biased region" description="Basic and acidic residues" evidence="1">
    <location>
        <begin position="204"/>
        <end position="213"/>
    </location>
</feature>
<feature type="region of interest" description="Disordered" evidence="1">
    <location>
        <begin position="181"/>
        <end position="213"/>
    </location>
</feature>
<sequence>MTREEAVLLIQRHERARQGRLRAAIMREIRQKEGKGLHVPLGKPTILPLQEAAIRIQKIWRGYLARKKVAEEREEELMFLGMIPHPLPANIEHTARHRATVIEKQRHVLQTKHEADYKTALVSVKEKLEKIEGLDIKEQMQDQIREWLFKNREETGKFPEYPSDEEGGSVAIFKLPEEVPAEEIKKEDETKKGSIKEKKGKKDKKGEEVEEHGFVMKPSNFIVHLEEGNKTYK</sequence>
<dbReference type="SMART" id="SM00015">
    <property type="entry name" value="IQ"/>
    <property type="match status" value="2"/>
</dbReference>
<organism evidence="2 3">
    <name type="scientific">Limulus polyphemus</name>
    <name type="common">Atlantic horseshoe crab</name>
    <dbReference type="NCBI Taxonomy" id="6850"/>
    <lineage>
        <taxon>Eukaryota</taxon>
        <taxon>Metazoa</taxon>
        <taxon>Ecdysozoa</taxon>
        <taxon>Arthropoda</taxon>
        <taxon>Chelicerata</taxon>
        <taxon>Merostomata</taxon>
        <taxon>Xiphosura</taxon>
        <taxon>Limulidae</taxon>
        <taxon>Limulus</taxon>
    </lineage>
</organism>
<dbReference type="GeneID" id="106476838"/>
<protein>
    <submittedName>
        <fullName evidence="3">IQ and AAA domain-containing protein 1-like</fullName>
    </submittedName>
</protein>
<name>A0ABM1RY45_LIMPO</name>
<evidence type="ECO:0000313" key="2">
    <source>
        <dbReference type="Proteomes" id="UP000694941"/>
    </source>
</evidence>
<reference evidence="3" key="1">
    <citation type="submission" date="2025-08" db="UniProtKB">
        <authorList>
            <consortium name="RefSeq"/>
        </authorList>
    </citation>
    <scope>IDENTIFICATION</scope>
    <source>
        <tissue evidence="3">Muscle</tissue>
    </source>
</reference>
<gene>
    <name evidence="3" type="primary">LOC106476838</name>
</gene>
<dbReference type="PANTHER" id="PTHR14690:SF0">
    <property type="entry name" value="IQ MOTIF CONTAINING WITH AAA DOMAIN 1"/>
    <property type="match status" value="1"/>
</dbReference>
<feature type="non-terminal residue" evidence="3">
    <location>
        <position position="233"/>
    </location>
</feature>
<dbReference type="InterPro" id="IPR052267">
    <property type="entry name" value="N-DRC_Component"/>
</dbReference>
<feature type="compositionally biased region" description="Basic and acidic residues" evidence="1">
    <location>
        <begin position="182"/>
        <end position="197"/>
    </location>
</feature>
<evidence type="ECO:0000313" key="3">
    <source>
        <dbReference type="RefSeq" id="XP_022236300.1"/>
    </source>
</evidence>
<accession>A0ABM1RY45</accession>
<dbReference type="PANTHER" id="PTHR14690">
    <property type="entry name" value="IQ MOTIF CONTAINING WITH AAA DOMAIN 1"/>
    <property type="match status" value="1"/>
</dbReference>
<dbReference type="Gene3D" id="1.20.5.190">
    <property type="match status" value="1"/>
</dbReference>
<proteinExistence type="predicted"/>
<evidence type="ECO:0000256" key="1">
    <source>
        <dbReference type="SAM" id="MobiDB-lite"/>
    </source>
</evidence>
<dbReference type="Pfam" id="PF00612">
    <property type="entry name" value="IQ"/>
    <property type="match status" value="1"/>
</dbReference>
<dbReference type="Proteomes" id="UP000694941">
    <property type="component" value="Unplaced"/>
</dbReference>
<keyword evidence="2" id="KW-1185">Reference proteome</keyword>
<dbReference type="PROSITE" id="PS50096">
    <property type="entry name" value="IQ"/>
    <property type="match status" value="1"/>
</dbReference>
<dbReference type="InterPro" id="IPR000048">
    <property type="entry name" value="IQ_motif_EF-hand-BS"/>
</dbReference>